<reference evidence="2 3" key="1">
    <citation type="submission" date="2024-01" db="EMBL/GenBank/DDBJ databases">
        <title>The complete chloroplast genome sequence of Lithospermum erythrorhizon: insights into the phylogenetic relationship among Boraginaceae species and the maternal lineages of purple gromwells.</title>
        <authorList>
            <person name="Okada T."/>
            <person name="Watanabe K."/>
        </authorList>
    </citation>
    <scope>NUCLEOTIDE SEQUENCE [LARGE SCALE GENOMIC DNA]</scope>
</reference>
<dbReference type="EMBL" id="BAABME010005468">
    <property type="protein sequence ID" value="GAA0165722.1"/>
    <property type="molecule type" value="Genomic_DNA"/>
</dbReference>
<gene>
    <name evidence="2" type="ORF">LIER_21049</name>
</gene>
<protein>
    <submittedName>
        <fullName evidence="2">Uncharacterized protein</fullName>
    </submittedName>
</protein>
<organism evidence="2 3">
    <name type="scientific">Lithospermum erythrorhizon</name>
    <name type="common">Purple gromwell</name>
    <name type="synonym">Lithospermum officinale var. erythrorhizon</name>
    <dbReference type="NCBI Taxonomy" id="34254"/>
    <lineage>
        <taxon>Eukaryota</taxon>
        <taxon>Viridiplantae</taxon>
        <taxon>Streptophyta</taxon>
        <taxon>Embryophyta</taxon>
        <taxon>Tracheophyta</taxon>
        <taxon>Spermatophyta</taxon>
        <taxon>Magnoliopsida</taxon>
        <taxon>eudicotyledons</taxon>
        <taxon>Gunneridae</taxon>
        <taxon>Pentapetalae</taxon>
        <taxon>asterids</taxon>
        <taxon>lamiids</taxon>
        <taxon>Boraginales</taxon>
        <taxon>Boraginaceae</taxon>
        <taxon>Boraginoideae</taxon>
        <taxon>Lithospermeae</taxon>
        <taxon>Lithospermum</taxon>
    </lineage>
</organism>
<dbReference type="AlphaFoldDB" id="A0AAV3QRX4"/>
<sequence length="158" mass="17129">MLGAIQKWLERLNQKKTPAQEVVLTKNPFASLSADQGETPPDEPESTRATVTNSVDSMLSDPSNLEDVGVNLHGSEVLQCGEIVDQSGDTKVEIAAIDLEEINVTYHVESAPASPTDPKRFDNNNCPEDVAPAANQDLDDVLAEQLNDKSIDLIPYDV</sequence>
<comment type="caution">
    <text evidence="2">The sequence shown here is derived from an EMBL/GenBank/DDBJ whole genome shotgun (WGS) entry which is preliminary data.</text>
</comment>
<feature type="region of interest" description="Disordered" evidence="1">
    <location>
        <begin position="23"/>
        <end position="50"/>
    </location>
</feature>
<evidence type="ECO:0000256" key="1">
    <source>
        <dbReference type="SAM" id="MobiDB-lite"/>
    </source>
</evidence>
<name>A0AAV3QRX4_LITER</name>
<dbReference type="Proteomes" id="UP001454036">
    <property type="component" value="Unassembled WGS sequence"/>
</dbReference>
<evidence type="ECO:0000313" key="2">
    <source>
        <dbReference type="EMBL" id="GAA0165722.1"/>
    </source>
</evidence>
<accession>A0AAV3QRX4</accession>
<evidence type="ECO:0000313" key="3">
    <source>
        <dbReference type="Proteomes" id="UP001454036"/>
    </source>
</evidence>
<keyword evidence="3" id="KW-1185">Reference proteome</keyword>
<feature type="region of interest" description="Disordered" evidence="1">
    <location>
        <begin position="110"/>
        <end position="132"/>
    </location>
</feature>
<proteinExistence type="predicted"/>